<sequence>MESKLNNNLEVLLGQLENFINTKTVVGEPIHIGDTILVPLVDVSFGVAAGSAAASKLQERNKDKEKNIDGNSDKGAGGLGARITPSAMLVIQNGTTQLISTKGQDSLNKLIDMVPGLISNLPDVIAKFTHKEETVGAEEDYHQMRNKNS</sequence>
<dbReference type="Proteomes" id="UP000655830">
    <property type="component" value="Unassembled WGS sequence"/>
</dbReference>
<keyword evidence="3" id="KW-1185">Reference proteome</keyword>
<reference evidence="2" key="1">
    <citation type="submission" date="2020-08" db="EMBL/GenBank/DDBJ databases">
        <title>Genome public.</title>
        <authorList>
            <person name="Liu C."/>
            <person name="Sun Q."/>
        </authorList>
    </citation>
    <scope>NUCLEOTIDE SEQUENCE</scope>
    <source>
        <strain evidence="2">NSJ-12</strain>
    </source>
</reference>
<dbReference type="EMBL" id="JACRSY010000019">
    <property type="protein sequence ID" value="MBC8580291.1"/>
    <property type="molecule type" value="Genomic_DNA"/>
</dbReference>
<comment type="caution">
    <text evidence="2">The sequence shown here is derived from an EMBL/GenBank/DDBJ whole genome shotgun (WGS) entry which is preliminary data.</text>
</comment>
<evidence type="ECO:0000256" key="1">
    <source>
        <dbReference type="SAM" id="MobiDB-lite"/>
    </source>
</evidence>
<dbReference type="PANTHER" id="PTHR39162">
    <property type="entry name" value="GLL3345 PROTEIN"/>
    <property type="match status" value="1"/>
</dbReference>
<feature type="compositionally biased region" description="Basic and acidic residues" evidence="1">
    <location>
        <begin position="57"/>
        <end position="72"/>
    </location>
</feature>
<proteinExistence type="predicted"/>
<organism evidence="2 3">
    <name type="scientific">Zhenhengia yiwuensis</name>
    <dbReference type="NCBI Taxonomy" id="2763666"/>
    <lineage>
        <taxon>Bacteria</taxon>
        <taxon>Bacillati</taxon>
        <taxon>Bacillota</taxon>
        <taxon>Clostridia</taxon>
        <taxon>Lachnospirales</taxon>
        <taxon>Lachnospiraceae</taxon>
        <taxon>Zhenhengia</taxon>
    </lineage>
</organism>
<evidence type="ECO:0000313" key="3">
    <source>
        <dbReference type="Proteomes" id="UP000655830"/>
    </source>
</evidence>
<dbReference type="AlphaFoldDB" id="A0A926EIJ6"/>
<dbReference type="InterPro" id="IPR014229">
    <property type="entry name" value="Spore_YtfJ"/>
</dbReference>
<feature type="region of interest" description="Disordered" evidence="1">
    <location>
        <begin position="54"/>
        <end position="77"/>
    </location>
</feature>
<dbReference type="RefSeq" id="WP_249333141.1">
    <property type="nucleotide sequence ID" value="NZ_JACRSY010000019.1"/>
</dbReference>
<protein>
    <submittedName>
        <fullName evidence="2">GerW family sporulation protein</fullName>
    </submittedName>
</protein>
<gene>
    <name evidence="2" type="ORF">H8718_12215</name>
</gene>
<evidence type="ECO:0000313" key="2">
    <source>
        <dbReference type="EMBL" id="MBC8580291.1"/>
    </source>
</evidence>
<dbReference type="Pfam" id="PF09579">
    <property type="entry name" value="Spore_YtfJ"/>
    <property type="match status" value="1"/>
</dbReference>
<dbReference type="PANTHER" id="PTHR39162:SF1">
    <property type="entry name" value="SPORULATION PROTEIN YTFJ"/>
    <property type="match status" value="1"/>
</dbReference>
<dbReference type="PIRSF" id="PIRSF021377">
    <property type="entry name" value="YtfJ"/>
    <property type="match status" value="1"/>
</dbReference>
<name>A0A926EIJ6_9FIRM</name>
<accession>A0A926EIJ6</accession>